<dbReference type="InterPro" id="IPR007197">
    <property type="entry name" value="rSAM"/>
</dbReference>
<dbReference type="PROSITE" id="PS51918">
    <property type="entry name" value="RADICAL_SAM"/>
    <property type="match status" value="1"/>
</dbReference>
<dbReference type="PROSITE" id="PS51332">
    <property type="entry name" value="B12_BINDING"/>
    <property type="match status" value="1"/>
</dbReference>
<dbReference type="CDD" id="cd01335">
    <property type="entry name" value="Radical_SAM"/>
    <property type="match status" value="1"/>
</dbReference>
<evidence type="ECO:0000259" key="6">
    <source>
        <dbReference type="PROSITE" id="PS51332"/>
    </source>
</evidence>
<dbReference type="InterPro" id="IPR034466">
    <property type="entry name" value="Methyltransferase_Class_B"/>
</dbReference>
<dbReference type="InterPro" id="IPR006158">
    <property type="entry name" value="Cobalamin-bd"/>
</dbReference>
<dbReference type="Pfam" id="PF04055">
    <property type="entry name" value="Radical_SAM"/>
    <property type="match status" value="1"/>
</dbReference>
<dbReference type="OrthoDB" id="9762608at2"/>
<reference evidence="8 9" key="1">
    <citation type="submission" date="2015-08" db="EMBL/GenBank/DDBJ databases">
        <authorList>
            <person name="Babu N.S."/>
            <person name="Beckwith C.J."/>
            <person name="Beseler K.G."/>
            <person name="Brison A."/>
            <person name="Carone J.V."/>
            <person name="Caskin T.P."/>
            <person name="Diamond M."/>
            <person name="Durham M.E."/>
            <person name="Foxe J.M."/>
            <person name="Go M."/>
            <person name="Henderson B.A."/>
            <person name="Jones I.B."/>
            <person name="McGettigan J.A."/>
            <person name="Micheletti S.J."/>
            <person name="Nasrallah M.E."/>
            <person name="Ortiz D."/>
            <person name="Piller C.R."/>
            <person name="Privatt S.R."/>
            <person name="Schneider S.L."/>
            <person name="Sharp S."/>
            <person name="Smith T.C."/>
            <person name="Stanton J.D."/>
            <person name="Ullery H.E."/>
            <person name="Wilson R.J."/>
            <person name="Serrano M.G."/>
            <person name="Buck G."/>
            <person name="Lee V."/>
            <person name="Wang Y."/>
            <person name="Carvalho R."/>
            <person name="Voegtly L."/>
            <person name="Shi R."/>
            <person name="Duckworth R."/>
            <person name="Johnson A."/>
            <person name="Loviza R."/>
            <person name="Walstead R."/>
            <person name="Shah Z."/>
            <person name="Kiflezghi M."/>
            <person name="Wade K."/>
            <person name="Ball S.L."/>
            <person name="Bradley K.W."/>
            <person name="Asai D.J."/>
            <person name="Bowman C.A."/>
            <person name="Russell D.A."/>
            <person name="Pope W.H."/>
            <person name="Jacobs-Sera D."/>
            <person name="Hendrix R.W."/>
            <person name="Hatfull G.F."/>
        </authorList>
    </citation>
    <scope>NUCLEOTIDE SEQUENCE [LARGE SCALE GENOMIC DNA]</scope>
    <source>
        <strain evidence="8 9">DSM 27648</strain>
    </source>
</reference>
<evidence type="ECO:0000256" key="3">
    <source>
        <dbReference type="ARBA" id="ARBA00022723"/>
    </source>
</evidence>
<accession>A0A0K1PW57</accession>
<dbReference type="AlphaFoldDB" id="A0A0K1PW57"/>
<dbReference type="SUPFAM" id="SSF102114">
    <property type="entry name" value="Radical SAM enzymes"/>
    <property type="match status" value="1"/>
</dbReference>
<dbReference type="Gene3D" id="3.80.30.20">
    <property type="entry name" value="tm_1862 like domain"/>
    <property type="match status" value="1"/>
</dbReference>
<keyword evidence="9" id="KW-1185">Reference proteome</keyword>
<dbReference type="SFLD" id="SFLDG01123">
    <property type="entry name" value="methyltransferase_(Class_B)"/>
    <property type="match status" value="1"/>
</dbReference>
<dbReference type="SFLD" id="SFLDS00029">
    <property type="entry name" value="Radical_SAM"/>
    <property type="match status" value="1"/>
</dbReference>
<evidence type="ECO:0000256" key="5">
    <source>
        <dbReference type="ARBA" id="ARBA00023014"/>
    </source>
</evidence>
<evidence type="ECO:0000259" key="7">
    <source>
        <dbReference type="PROSITE" id="PS51918"/>
    </source>
</evidence>
<feature type="domain" description="B12-binding" evidence="6">
    <location>
        <begin position="18"/>
        <end position="162"/>
    </location>
</feature>
<gene>
    <name evidence="8" type="ORF">AKJ09_04038</name>
</gene>
<dbReference type="InterPro" id="IPR051198">
    <property type="entry name" value="BchE-like"/>
</dbReference>
<dbReference type="GO" id="GO:0003824">
    <property type="term" value="F:catalytic activity"/>
    <property type="evidence" value="ECO:0007669"/>
    <property type="project" value="InterPro"/>
</dbReference>
<dbReference type="GO" id="GO:0005829">
    <property type="term" value="C:cytosol"/>
    <property type="evidence" value="ECO:0007669"/>
    <property type="project" value="TreeGrafter"/>
</dbReference>
<dbReference type="InterPro" id="IPR006638">
    <property type="entry name" value="Elp3/MiaA/NifB-like_rSAM"/>
</dbReference>
<evidence type="ECO:0000313" key="8">
    <source>
        <dbReference type="EMBL" id="AKU97374.1"/>
    </source>
</evidence>
<dbReference type="KEGG" id="llu:AKJ09_04038"/>
<dbReference type="InterPro" id="IPR023404">
    <property type="entry name" value="rSAM_horseshoe"/>
</dbReference>
<keyword evidence="3" id="KW-0479">Metal-binding</keyword>
<dbReference type="Pfam" id="PF02310">
    <property type="entry name" value="B12-binding"/>
    <property type="match status" value="1"/>
</dbReference>
<dbReference type="GO" id="GO:0046872">
    <property type="term" value="F:metal ion binding"/>
    <property type="evidence" value="ECO:0007669"/>
    <property type="project" value="UniProtKB-KW"/>
</dbReference>
<evidence type="ECO:0000313" key="9">
    <source>
        <dbReference type="Proteomes" id="UP000064967"/>
    </source>
</evidence>
<dbReference type="InterPro" id="IPR058240">
    <property type="entry name" value="rSAM_sf"/>
</dbReference>
<dbReference type="Gene3D" id="3.40.50.280">
    <property type="entry name" value="Cobalamin-binding domain"/>
    <property type="match status" value="1"/>
</dbReference>
<feature type="domain" description="Radical SAM core" evidence="7">
    <location>
        <begin position="202"/>
        <end position="449"/>
    </location>
</feature>
<evidence type="ECO:0000256" key="2">
    <source>
        <dbReference type="ARBA" id="ARBA00022691"/>
    </source>
</evidence>
<dbReference type="Proteomes" id="UP000064967">
    <property type="component" value="Chromosome"/>
</dbReference>
<dbReference type="PANTHER" id="PTHR43409">
    <property type="entry name" value="ANAEROBIC MAGNESIUM-PROTOPORPHYRIN IX MONOMETHYL ESTER CYCLASE-RELATED"/>
    <property type="match status" value="1"/>
</dbReference>
<dbReference type="RefSeq" id="WP_146648518.1">
    <property type="nucleotide sequence ID" value="NZ_CP012333.1"/>
</dbReference>
<evidence type="ECO:0000256" key="4">
    <source>
        <dbReference type="ARBA" id="ARBA00023004"/>
    </source>
</evidence>
<dbReference type="PANTHER" id="PTHR43409:SF16">
    <property type="entry name" value="SLR0320 PROTEIN"/>
    <property type="match status" value="1"/>
</dbReference>
<dbReference type="GO" id="GO:0031419">
    <property type="term" value="F:cobalamin binding"/>
    <property type="evidence" value="ECO:0007669"/>
    <property type="project" value="InterPro"/>
</dbReference>
<dbReference type="GO" id="GO:0051539">
    <property type="term" value="F:4 iron, 4 sulfur cluster binding"/>
    <property type="evidence" value="ECO:0007669"/>
    <property type="project" value="UniProtKB-KW"/>
</dbReference>
<sequence length="551" mass="61805">MDKHENGASNGAGARTTRPRVVLVNTNQIRPSVAPIAFDYLHEPLVEAGFEVDLLDLCFAEDWEAEIDRYCRLRRVDFWGVTLRNTDDVYFSSQHSFVPVARKMIDALRRGSPVPVTMGGVGFSIMPQKILEACGADFGIVCEGEVAFPALLTRLLNGQAVDDLPNLVYRTDKGIVRNDVQFADLGKLSSHGRRLINNERYFLHGGQAAVETKRGCNRRCIYCVEPLTKGRKLRLHTPEQVADQVQSLVERGIYTFHVNDSEFNLSIQHPIAVCNELIRRGLHKQIEWYAYGMPAPFPDELAARMREAGCVGMNFGTDSASEKMLRILRRTFTKDDIRTAVETSRRHGFKYIIELLFGAPGETGETVKETLDYMEEIDAHRVSVTAGLRIFPGTELERMVRAEGLSRDNPNLYGPIEGNEDLIQPLFYLPTTIAEKPLEYIDSLTKGKERFFGVNSDGFNYNANDLLVEAIDSGARGAYWAILSETVDARRAALAANPVYAGDNSRQGSCRGGPSLTQLRSPAALNAERIVRKQWETRRASPSERPRTWSW</sequence>
<dbReference type="EMBL" id="CP012333">
    <property type="protein sequence ID" value="AKU97374.1"/>
    <property type="molecule type" value="Genomic_DNA"/>
</dbReference>
<proteinExistence type="predicted"/>
<protein>
    <submittedName>
        <fullName evidence="8">Tryptophanase</fullName>
    </submittedName>
</protein>
<name>A0A0K1PW57_9BACT</name>
<organism evidence="8 9">
    <name type="scientific">Labilithrix luteola</name>
    <dbReference type="NCBI Taxonomy" id="1391654"/>
    <lineage>
        <taxon>Bacteria</taxon>
        <taxon>Pseudomonadati</taxon>
        <taxon>Myxococcota</taxon>
        <taxon>Polyangia</taxon>
        <taxon>Polyangiales</taxon>
        <taxon>Labilitrichaceae</taxon>
        <taxon>Labilithrix</taxon>
    </lineage>
</organism>
<dbReference type="SMART" id="SM00729">
    <property type="entry name" value="Elp3"/>
    <property type="match status" value="1"/>
</dbReference>
<keyword evidence="5" id="KW-0411">Iron-sulfur</keyword>
<keyword evidence="4" id="KW-0408">Iron</keyword>
<dbReference type="SFLD" id="SFLDG01082">
    <property type="entry name" value="B12-binding_domain_containing"/>
    <property type="match status" value="1"/>
</dbReference>
<evidence type="ECO:0000256" key="1">
    <source>
        <dbReference type="ARBA" id="ARBA00001966"/>
    </source>
</evidence>
<keyword evidence="2" id="KW-0949">S-adenosyl-L-methionine</keyword>
<comment type="cofactor">
    <cofactor evidence="1">
        <name>[4Fe-4S] cluster</name>
        <dbReference type="ChEBI" id="CHEBI:49883"/>
    </cofactor>
</comment>
<dbReference type="STRING" id="1391654.AKJ09_04038"/>